<sequence>MLRRRYKICAPERPKTIRTLTMPSLHDDSWEGRLTAADLENYLAPNASIIDSPGGHKVITPLAAACWRGHLAIVKLLLNNPIRRADVNALSSHDRTALFCATKFSPSKNRAAIVRALLEAGADVNATSEYDAHNTPLMNAIVELRDKKVIHELVDHGASLNLRNAQHKTAEMLAEEVGLGRELRPRSEIISTLSAIVDFLISLVMHIFGFINQFINGSVKKLFGMSGSQDQEIMQDFAERNSRERKDGHDDVNPGVIPQTAEEFQASLDTYVTKSGLERFFAPGDPFLHNLAEKAAALRDDPSSNLGSPENISRLTCLSLYQPVIYCDDSGSMDKHDRYEHQRELVSRIARIATKIVPDDMGVELRFINAPNPAPNLSAAHIDAAVRMVRPSGGTKIGTVLKDKILQPLVYDILSDPQQKLHRPLLVCTITDGCPSAEAADLFQQTIYQCKRSLVDAGYEPNAVMFCISQIGNDESASAFLEKLRGDQAIQDVLYCTTDKLDDAFKELKENERGLEEWLLKLLTRPIMERDLD</sequence>
<keyword evidence="1" id="KW-0040">ANK repeat</keyword>
<gene>
    <name evidence="3" type="ORF">WOLCODRAFT_141893</name>
</gene>
<proteinExistence type="predicted"/>
<dbReference type="SMART" id="SM00248">
    <property type="entry name" value="ANK"/>
    <property type="match status" value="3"/>
</dbReference>
<dbReference type="Proteomes" id="UP000218811">
    <property type="component" value="Unassembled WGS sequence"/>
</dbReference>
<dbReference type="AlphaFoldDB" id="A0A2H3IX02"/>
<dbReference type="SUPFAM" id="SSF48403">
    <property type="entry name" value="Ankyrin repeat"/>
    <property type="match status" value="1"/>
</dbReference>
<dbReference type="Pfam" id="PF12796">
    <property type="entry name" value="Ank_2"/>
    <property type="match status" value="1"/>
</dbReference>
<keyword evidence="2" id="KW-0812">Transmembrane</keyword>
<evidence type="ECO:0000256" key="1">
    <source>
        <dbReference type="PROSITE-ProRule" id="PRU00023"/>
    </source>
</evidence>
<protein>
    <submittedName>
        <fullName evidence="3">Uncharacterized protein</fullName>
    </submittedName>
</protein>
<feature type="repeat" description="ANK" evidence="1">
    <location>
        <begin position="93"/>
        <end position="129"/>
    </location>
</feature>
<dbReference type="STRING" id="742152.A0A2H3IX02"/>
<dbReference type="OrthoDB" id="2142040at2759"/>
<name>A0A2H3IX02_WOLCO</name>
<dbReference type="PROSITE" id="PS50088">
    <property type="entry name" value="ANK_REPEAT"/>
    <property type="match status" value="2"/>
</dbReference>
<evidence type="ECO:0000313" key="3">
    <source>
        <dbReference type="EMBL" id="PCH33965.1"/>
    </source>
</evidence>
<dbReference type="EMBL" id="KB467831">
    <property type="protein sequence ID" value="PCH33965.1"/>
    <property type="molecule type" value="Genomic_DNA"/>
</dbReference>
<feature type="transmembrane region" description="Helical" evidence="2">
    <location>
        <begin position="189"/>
        <end position="211"/>
    </location>
</feature>
<dbReference type="InterPro" id="IPR002110">
    <property type="entry name" value="Ankyrin_rpt"/>
</dbReference>
<dbReference type="InterPro" id="IPR036770">
    <property type="entry name" value="Ankyrin_rpt-contain_sf"/>
</dbReference>
<dbReference type="OMA" id="IKRRFQM"/>
<dbReference type="Gene3D" id="1.25.40.20">
    <property type="entry name" value="Ankyrin repeat-containing domain"/>
    <property type="match status" value="1"/>
</dbReference>
<reference evidence="3 4" key="1">
    <citation type="journal article" date="2012" name="Science">
        <title>The Paleozoic origin of enzymatic lignin decomposition reconstructed from 31 fungal genomes.</title>
        <authorList>
            <person name="Floudas D."/>
            <person name="Binder M."/>
            <person name="Riley R."/>
            <person name="Barry K."/>
            <person name="Blanchette R.A."/>
            <person name="Henrissat B."/>
            <person name="Martinez A.T."/>
            <person name="Otillar R."/>
            <person name="Spatafora J.W."/>
            <person name="Yadav J.S."/>
            <person name="Aerts A."/>
            <person name="Benoit I."/>
            <person name="Boyd A."/>
            <person name="Carlson A."/>
            <person name="Copeland A."/>
            <person name="Coutinho P.M."/>
            <person name="de Vries R.P."/>
            <person name="Ferreira P."/>
            <person name="Findley K."/>
            <person name="Foster B."/>
            <person name="Gaskell J."/>
            <person name="Glotzer D."/>
            <person name="Gorecki P."/>
            <person name="Heitman J."/>
            <person name="Hesse C."/>
            <person name="Hori C."/>
            <person name="Igarashi K."/>
            <person name="Jurgens J.A."/>
            <person name="Kallen N."/>
            <person name="Kersten P."/>
            <person name="Kohler A."/>
            <person name="Kuees U."/>
            <person name="Kumar T.K.A."/>
            <person name="Kuo A."/>
            <person name="LaButti K."/>
            <person name="Larrondo L.F."/>
            <person name="Lindquist E."/>
            <person name="Ling A."/>
            <person name="Lombard V."/>
            <person name="Lucas S."/>
            <person name="Lundell T."/>
            <person name="Martin R."/>
            <person name="McLaughlin D.J."/>
            <person name="Morgenstern I."/>
            <person name="Morin E."/>
            <person name="Murat C."/>
            <person name="Nagy L.G."/>
            <person name="Nolan M."/>
            <person name="Ohm R.A."/>
            <person name="Patyshakuliyeva A."/>
            <person name="Rokas A."/>
            <person name="Ruiz-Duenas F.J."/>
            <person name="Sabat G."/>
            <person name="Salamov A."/>
            <person name="Samejima M."/>
            <person name="Schmutz J."/>
            <person name="Slot J.C."/>
            <person name="St John F."/>
            <person name="Stenlid J."/>
            <person name="Sun H."/>
            <person name="Sun S."/>
            <person name="Syed K."/>
            <person name="Tsang A."/>
            <person name="Wiebenga A."/>
            <person name="Young D."/>
            <person name="Pisabarro A."/>
            <person name="Eastwood D.C."/>
            <person name="Martin F."/>
            <person name="Cullen D."/>
            <person name="Grigoriev I.V."/>
            <person name="Hibbett D.S."/>
        </authorList>
    </citation>
    <scope>NUCLEOTIDE SEQUENCE [LARGE SCALE GENOMIC DNA]</scope>
    <source>
        <strain evidence="3 4">MD-104</strain>
    </source>
</reference>
<organism evidence="3 4">
    <name type="scientific">Wolfiporia cocos (strain MD-104)</name>
    <name type="common">Brown rot fungus</name>
    <dbReference type="NCBI Taxonomy" id="742152"/>
    <lineage>
        <taxon>Eukaryota</taxon>
        <taxon>Fungi</taxon>
        <taxon>Dikarya</taxon>
        <taxon>Basidiomycota</taxon>
        <taxon>Agaricomycotina</taxon>
        <taxon>Agaricomycetes</taxon>
        <taxon>Polyporales</taxon>
        <taxon>Phaeolaceae</taxon>
        <taxon>Wolfiporia</taxon>
    </lineage>
</organism>
<keyword evidence="2" id="KW-1133">Transmembrane helix</keyword>
<feature type="repeat" description="ANK" evidence="1">
    <location>
        <begin position="132"/>
        <end position="165"/>
    </location>
</feature>
<dbReference type="PANTHER" id="PTHR34706:SF3">
    <property type="entry name" value="ANKYRIN REPEAT PROTEIN (AFU_ORTHOLOGUE AFUA_7G06200)"/>
    <property type="match status" value="1"/>
</dbReference>
<evidence type="ECO:0000256" key="2">
    <source>
        <dbReference type="SAM" id="Phobius"/>
    </source>
</evidence>
<dbReference type="PANTHER" id="PTHR34706">
    <property type="entry name" value="SLR1338 PROTEIN"/>
    <property type="match status" value="1"/>
</dbReference>
<keyword evidence="4" id="KW-1185">Reference proteome</keyword>
<accession>A0A2H3IX02</accession>
<evidence type="ECO:0000313" key="4">
    <source>
        <dbReference type="Proteomes" id="UP000218811"/>
    </source>
</evidence>
<keyword evidence="2" id="KW-0472">Membrane</keyword>